<keyword evidence="2 6" id="KW-0812">Transmembrane</keyword>
<evidence type="ECO:0000256" key="4">
    <source>
        <dbReference type="ARBA" id="ARBA00023136"/>
    </source>
</evidence>
<name>A0A1Y1YAC6_9FUNG</name>
<keyword evidence="3 6" id="KW-1133">Transmembrane helix</keyword>
<dbReference type="AlphaFoldDB" id="A0A1Y1YAC6"/>
<evidence type="ECO:0000256" key="2">
    <source>
        <dbReference type="ARBA" id="ARBA00022692"/>
    </source>
</evidence>
<reference evidence="7 8" key="1">
    <citation type="submission" date="2016-07" db="EMBL/GenBank/DDBJ databases">
        <title>Pervasive Adenine N6-methylation of Active Genes in Fungi.</title>
        <authorList>
            <consortium name="DOE Joint Genome Institute"/>
            <person name="Mondo S.J."/>
            <person name="Dannebaum R.O."/>
            <person name="Kuo R.C."/>
            <person name="Labutti K."/>
            <person name="Haridas S."/>
            <person name="Kuo A."/>
            <person name="Salamov A."/>
            <person name="Ahrendt S.R."/>
            <person name="Lipzen A."/>
            <person name="Sullivan W."/>
            <person name="Andreopoulos W.B."/>
            <person name="Clum A."/>
            <person name="Lindquist E."/>
            <person name="Daum C."/>
            <person name="Ramamoorthy G.K."/>
            <person name="Gryganskyi A."/>
            <person name="Culley D."/>
            <person name="Magnuson J.K."/>
            <person name="James T.Y."/>
            <person name="O'Malley M.A."/>
            <person name="Stajich J.E."/>
            <person name="Spatafora J.W."/>
            <person name="Visel A."/>
            <person name="Grigoriev I.V."/>
        </authorList>
    </citation>
    <scope>NUCLEOTIDE SEQUENCE [LARGE SCALE GENOMIC DNA]</scope>
    <source>
        <strain evidence="7 8">CBS 931.73</strain>
    </source>
</reference>
<dbReference type="GO" id="GO:0055085">
    <property type="term" value="P:transmembrane transport"/>
    <property type="evidence" value="ECO:0007669"/>
    <property type="project" value="InterPro"/>
</dbReference>
<proteinExistence type="predicted"/>
<keyword evidence="4 6" id="KW-0472">Membrane</keyword>
<dbReference type="Pfam" id="PF03547">
    <property type="entry name" value="Mem_trans"/>
    <property type="match status" value="1"/>
</dbReference>
<feature type="transmembrane region" description="Helical" evidence="6">
    <location>
        <begin position="403"/>
        <end position="428"/>
    </location>
</feature>
<gene>
    <name evidence="7" type="ORF">K493DRAFT_220331</name>
</gene>
<comment type="caution">
    <text evidence="7">The sequence shown here is derived from an EMBL/GenBank/DDBJ whole genome shotgun (WGS) entry which is preliminary data.</text>
</comment>
<evidence type="ECO:0000256" key="1">
    <source>
        <dbReference type="ARBA" id="ARBA00004141"/>
    </source>
</evidence>
<dbReference type="Proteomes" id="UP000193498">
    <property type="component" value="Unassembled WGS sequence"/>
</dbReference>
<feature type="transmembrane region" description="Helical" evidence="6">
    <location>
        <begin position="140"/>
        <end position="162"/>
    </location>
</feature>
<organism evidence="7 8">
    <name type="scientific">Basidiobolus meristosporus CBS 931.73</name>
    <dbReference type="NCBI Taxonomy" id="1314790"/>
    <lineage>
        <taxon>Eukaryota</taxon>
        <taxon>Fungi</taxon>
        <taxon>Fungi incertae sedis</taxon>
        <taxon>Zoopagomycota</taxon>
        <taxon>Entomophthoromycotina</taxon>
        <taxon>Basidiobolomycetes</taxon>
        <taxon>Basidiobolales</taxon>
        <taxon>Basidiobolaceae</taxon>
        <taxon>Basidiobolus</taxon>
    </lineage>
</organism>
<evidence type="ECO:0000313" key="7">
    <source>
        <dbReference type="EMBL" id="ORX94913.1"/>
    </source>
</evidence>
<evidence type="ECO:0000313" key="8">
    <source>
        <dbReference type="Proteomes" id="UP000193498"/>
    </source>
</evidence>
<comment type="subcellular location">
    <subcellularLocation>
        <location evidence="1">Membrane</location>
        <topology evidence="1">Multi-pass membrane protein</topology>
    </subcellularLocation>
</comment>
<dbReference type="InParanoid" id="A0A1Y1YAC6"/>
<accession>A0A1Y1YAC6</accession>
<evidence type="ECO:0000256" key="5">
    <source>
        <dbReference type="SAM" id="MobiDB-lite"/>
    </source>
</evidence>
<dbReference type="InterPro" id="IPR004776">
    <property type="entry name" value="Mem_transp_PIN-like"/>
</dbReference>
<evidence type="ECO:0000256" key="6">
    <source>
        <dbReference type="SAM" id="Phobius"/>
    </source>
</evidence>
<feature type="transmembrane region" description="Helical" evidence="6">
    <location>
        <begin position="328"/>
        <end position="347"/>
    </location>
</feature>
<feature type="transmembrane region" description="Helical" evidence="6">
    <location>
        <begin position="472"/>
        <end position="495"/>
    </location>
</feature>
<dbReference type="OrthoDB" id="435607at2759"/>
<feature type="transmembrane region" description="Helical" evidence="6">
    <location>
        <begin position="72"/>
        <end position="95"/>
    </location>
</feature>
<feature type="transmembrane region" description="Helical" evidence="6">
    <location>
        <begin position="107"/>
        <end position="128"/>
    </location>
</feature>
<evidence type="ECO:0000256" key="3">
    <source>
        <dbReference type="ARBA" id="ARBA00022989"/>
    </source>
</evidence>
<dbReference type="InterPro" id="IPR040254">
    <property type="entry name" value="Ecm3-like"/>
</dbReference>
<dbReference type="EMBL" id="MCFE01000192">
    <property type="protein sequence ID" value="ORX94913.1"/>
    <property type="molecule type" value="Genomic_DNA"/>
</dbReference>
<dbReference type="PANTHER" id="PTHR31274">
    <property type="entry name" value="PROTEIN ECM3"/>
    <property type="match status" value="1"/>
</dbReference>
<feature type="compositionally biased region" description="Basic and acidic residues" evidence="5">
    <location>
        <begin position="208"/>
        <end position="220"/>
    </location>
</feature>
<dbReference type="GO" id="GO:0016020">
    <property type="term" value="C:membrane"/>
    <property type="evidence" value="ECO:0007669"/>
    <property type="project" value="UniProtKB-SubCell"/>
</dbReference>
<sequence length="499" mass="54785">MTASILDIVWVSAKPILKLVLNTGLGVVLARTGVLNQNSAKALSKIIVNFLLPCLLFGNLVRSIQISNLGQMGILALVILFYIILGAVWGIIYRFTFKLPRRFRNGFIAASIWGNWGDLPLSVMSTLGNTAPFRPGDGDVGVTYMCVFIVMFNLSLFTLGGYRLVESDHKQQDPDEETSADCQITDGTSIEKADTKFNKFGRLTKRFTNREQHFPKDEQNTKNPVSNNPAPCESQDKPFSCLSSPTYTAYEKRKGSALSSVPSFRLPSIYEAAPVRPSMARTRTYTSISDFQPITETEKVDPSLMGKSIPQGERENTTLHRVVDMIRVIFSPPNIAIILGITVGLAPPLKRLFVKTSPSQSEPPLSFLFEVVLTIGGAYLPISLCNLGAALSHLQIRAIPLHISISFAVVKLVVTPIIGIALVQALVFKLHLISPDDRPLRFLAMFASCVPTATSIMVLTQFFSSDGDTKEVAAILVVQYLMGIVTMICTLIYIVHILA</sequence>
<feature type="transmembrane region" description="Helical" evidence="6">
    <location>
        <begin position="46"/>
        <end position="66"/>
    </location>
</feature>
<keyword evidence="8" id="KW-1185">Reference proteome</keyword>
<protein>
    <submittedName>
        <fullName evidence="7">Auxin efflux carrier</fullName>
    </submittedName>
</protein>
<dbReference type="PANTHER" id="PTHR31274:SF1">
    <property type="entry name" value="AGL149CP"/>
    <property type="match status" value="1"/>
</dbReference>
<dbReference type="STRING" id="1314790.A0A1Y1YAC6"/>
<feature type="transmembrane region" description="Helical" evidence="6">
    <location>
        <begin position="16"/>
        <end position="34"/>
    </location>
</feature>
<feature type="region of interest" description="Disordered" evidence="5">
    <location>
        <begin position="208"/>
        <end position="237"/>
    </location>
</feature>
<feature type="transmembrane region" description="Helical" evidence="6">
    <location>
        <begin position="440"/>
        <end position="460"/>
    </location>
</feature>
<feature type="transmembrane region" description="Helical" evidence="6">
    <location>
        <begin position="367"/>
        <end position="391"/>
    </location>
</feature>